<dbReference type="Pfam" id="PF02900">
    <property type="entry name" value="LigB"/>
    <property type="match status" value="1"/>
</dbReference>
<dbReference type="Proteomes" id="UP000301751">
    <property type="component" value="Unassembled WGS sequence"/>
</dbReference>
<organism evidence="7 8">
    <name type="scientific">Pseudaquabacterium pictum</name>
    <dbReference type="NCBI Taxonomy" id="2315236"/>
    <lineage>
        <taxon>Bacteria</taxon>
        <taxon>Pseudomonadati</taxon>
        <taxon>Pseudomonadota</taxon>
        <taxon>Betaproteobacteria</taxon>
        <taxon>Burkholderiales</taxon>
        <taxon>Sphaerotilaceae</taxon>
        <taxon>Pseudaquabacterium</taxon>
    </lineage>
</organism>
<keyword evidence="3" id="KW-0479">Metal-binding</keyword>
<evidence type="ECO:0000256" key="3">
    <source>
        <dbReference type="ARBA" id="ARBA00022723"/>
    </source>
</evidence>
<dbReference type="CDD" id="cd07363">
    <property type="entry name" value="45_DOPA_Dioxygenase"/>
    <property type="match status" value="1"/>
</dbReference>
<dbReference type="GO" id="GO:0008198">
    <property type="term" value="F:ferrous iron binding"/>
    <property type="evidence" value="ECO:0007669"/>
    <property type="project" value="InterPro"/>
</dbReference>
<dbReference type="GO" id="GO:0008270">
    <property type="term" value="F:zinc ion binding"/>
    <property type="evidence" value="ECO:0007669"/>
    <property type="project" value="InterPro"/>
</dbReference>
<dbReference type="AlphaFoldDB" id="A0A480ATF8"/>
<dbReference type="OrthoDB" id="9790889at2"/>
<dbReference type="Gene3D" id="3.40.830.10">
    <property type="entry name" value="LigB-like"/>
    <property type="match status" value="1"/>
</dbReference>
<keyword evidence="8" id="KW-1185">Reference proteome</keyword>
<dbReference type="InterPro" id="IPR014436">
    <property type="entry name" value="Extradiol_dOase_DODA"/>
</dbReference>
<keyword evidence="5" id="KW-0560">Oxidoreductase</keyword>
<dbReference type="RefSeq" id="WP_137734689.1">
    <property type="nucleotide sequence ID" value="NZ_BJCL01000012.1"/>
</dbReference>
<gene>
    <name evidence="7" type="ORF">AQPW35_40600</name>
</gene>
<dbReference type="GO" id="GO:0016702">
    <property type="term" value="F:oxidoreductase activity, acting on single donors with incorporation of molecular oxygen, incorporation of two atoms of oxygen"/>
    <property type="evidence" value="ECO:0007669"/>
    <property type="project" value="UniProtKB-ARBA"/>
</dbReference>
<dbReference type="EMBL" id="BJCL01000012">
    <property type="protein sequence ID" value="GCL64979.1"/>
    <property type="molecule type" value="Genomic_DNA"/>
</dbReference>
<feature type="domain" description="Extradiol ring-cleavage dioxygenase class III enzyme subunit B" evidence="6">
    <location>
        <begin position="12"/>
        <end position="261"/>
    </location>
</feature>
<comment type="cofactor">
    <cofactor evidence="1">
        <name>Zn(2+)</name>
        <dbReference type="ChEBI" id="CHEBI:29105"/>
    </cofactor>
</comment>
<evidence type="ECO:0000256" key="5">
    <source>
        <dbReference type="ARBA" id="ARBA00023002"/>
    </source>
</evidence>
<proteinExistence type="inferred from homology"/>
<keyword evidence="7" id="KW-0223">Dioxygenase</keyword>
<protein>
    <submittedName>
        <fullName evidence="7">Dioxygenase</fullName>
    </submittedName>
</protein>
<accession>A0A480ATF8</accession>
<dbReference type="PANTHER" id="PTHR30096:SF0">
    <property type="entry name" value="4,5-DOPA DIOXYGENASE EXTRADIOL-LIKE PROTEIN"/>
    <property type="match status" value="1"/>
</dbReference>
<evidence type="ECO:0000313" key="7">
    <source>
        <dbReference type="EMBL" id="GCL64979.1"/>
    </source>
</evidence>
<evidence type="ECO:0000313" key="8">
    <source>
        <dbReference type="Proteomes" id="UP000301751"/>
    </source>
</evidence>
<evidence type="ECO:0000256" key="4">
    <source>
        <dbReference type="ARBA" id="ARBA00022833"/>
    </source>
</evidence>
<dbReference type="PIRSF" id="PIRSF006157">
    <property type="entry name" value="Doxgns_DODA"/>
    <property type="match status" value="1"/>
</dbReference>
<evidence type="ECO:0000256" key="1">
    <source>
        <dbReference type="ARBA" id="ARBA00001947"/>
    </source>
</evidence>
<reference evidence="8" key="1">
    <citation type="submission" date="2019-03" db="EMBL/GenBank/DDBJ databases">
        <title>Aquabacterium pictum sp.nov., the first bacteriochlorophyll a-containing freshwater bacterium in the genus Aquabacterium of the class Betaproteobacteria.</title>
        <authorList>
            <person name="Hirose S."/>
            <person name="Tank M."/>
            <person name="Hara E."/>
            <person name="Tamaki H."/>
            <person name="Takaichi S."/>
            <person name="Haruta S."/>
            <person name="Hanada S."/>
        </authorList>
    </citation>
    <scope>NUCLEOTIDE SEQUENCE [LARGE SCALE GENOMIC DNA]</scope>
    <source>
        <strain evidence="8">W35</strain>
    </source>
</reference>
<dbReference type="PANTHER" id="PTHR30096">
    <property type="entry name" value="4,5-DOPA DIOXYGENASE EXTRADIOL-LIKE PROTEIN"/>
    <property type="match status" value="1"/>
</dbReference>
<sequence length="288" mass="30464">MDTTPTPLAPLFLSHGSPMTALEPGEVGPFWQRLGAVLSGAHRPRAILAVSAHSLAREPLLMAAARHTTVHDFGGFPEPLYQLRYDAPGAPALAQQVAGLLQSAGLPVHQVDEGGLDHGIWAPLRFIWREADIPVLPLAFPPNWSPAQLLALGQALAPLTQQGVLVYGTGSITHNLRLLFGSGARPALDAPEIPQSAAFRSWFAERSARADWPALADYRQQAPHAVLMHPTDEHLLPFYVAAGAAGAEPTGVRIHSSLTYGCLGMDAYAFGAGAASLAERLDTAALPA</sequence>
<dbReference type="SUPFAM" id="SSF53213">
    <property type="entry name" value="LigB-like"/>
    <property type="match status" value="1"/>
</dbReference>
<dbReference type="InterPro" id="IPR004183">
    <property type="entry name" value="Xdiol_dOase_suB"/>
</dbReference>
<name>A0A480ATF8_9BURK</name>
<comment type="similarity">
    <text evidence="2">Belongs to the DODA-type extradiol aromatic ring-opening dioxygenase family.</text>
</comment>
<evidence type="ECO:0000259" key="6">
    <source>
        <dbReference type="Pfam" id="PF02900"/>
    </source>
</evidence>
<keyword evidence="4" id="KW-0862">Zinc</keyword>
<comment type="caution">
    <text evidence="7">The sequence shown here is derived from an EMBL/GenBank/DDBJ whole genome shotgun (WGS) entry which is preliminary data.</text>
</comment>
<evidence type="ECO:0000256" key="2">
    <source>
        <dbReference type="ARBA" id="ARBA00007581"/>
    </source>
</evidence>